<evidence type="ECO:0000256" key="2">
    <source>
        <dbReference type="SAM" id="SignalP"/>
    </source>
</evidence>
<dbReference type="InterPro" id="IPR017853">
    <property type="entry name" value="GH"/>
</dbReference>
<evidence type="ECO:0000313" key="4">
    <source>
        <dbReference type="EnsemblMetazoa" id="GPPI027706-PA"/>
    </source>
</evidence>
<dbReference type="EMBL" id="JXJN01013007">
    <property type="status" value="NOT_ANNOTATED_CDS"/>
    <property type="molecule type" value="Genomic_DNA"/>
</dbReference>
<dbReference type="PANTHER" id="PTHR11177:SF359">
    <property type="entry name" value="CHITINASE 10-RELATED"/>
    <property type="match status" value="1"/>
</dbReference>
<protein>
    <recommendedName>
        <fullName evidence="3">GH18 domain-containing protein</fullName>
    </recommendedName>
</protein>
<dbReference type="EnsemblMetazoa" id="GPPI027706-RA">
    <property type="protein sequence ID" value="GPPI027706-PA"/>
    <property type="gene ID" value="GPPI027706"/>
</dbReference>
<dbReference type="Pfam" id="PF00704">
    <property type="entry name" value="Glyco_hydro_18"/>
    <property type="match status" value="1"/>
</dbReference>
<dbReference type="GO" id="GO:0006032">
    <property type="term" value="P:chitin catabolic process"/>
    <property type="evidence" value="ECO:0007669"/>
    <property type="project" value="TreeGrafter"/>
</dbReference>
<dbReference type="Proteomes" id="UP000092460">
    <property type="component" value="Unassembled WGS sequence"/>
</dbReference>
<dbReference type="SUPFAM" id="SSF51445">
    <property type="entry name" value="(Trans)glycosidases"/>
    <property type="match status" value="2"/>
</dbReference>
<dbReference type="GO" id="GO:0008061">
    <property type="term" value="F:chitin binding"/>
    <property type="evidence" value="ECO:0007669"/>
    <property type="project" value="TreeGrafter"/>
</dbReference>
<dbReference type="PANTHER" id="PTHR11177">
    <property type="entry name" value="CHITINASE"/>
    <property type="match status" value="1"/>
</dbReference>
<dbReference type="VEuPathDB" id="VectorBase:GPPI027706"/>
<organism evidence="4 5">
    <name type="scientific">Glossina palpalis gambiensis</name>
    <dbReference type="NCBI Taxonomy" id="67801"/>
    <lineage>
        <taxon>Eukaryota</taxon>
        <taxon>Metazoa</taxon>
        <taxon>Ecdysozoa</taxon>
        <taxon>Arthropoda</taxon>
        <taxon>Hexapoda</taxon>
        <taxon>Insecta</taxon>
        <taxon>Pterygota</taxon>
        <taxon>Neoptera</taxon>
        <taxon>Endopterygota</taxon>
        <taxon>Diptera</taxon>
        <taxon>Brachycera</taxon>
        <taxon>Muscomorpha</taxon>
        <taxon>Hippoboscoidea</taxon>
        <taxon>Glossinidae</taxon>
        <taxon>Glossina</taxon>
    </lineage>
</organism>
<feature type="chain" id="PRO_5008404773" description="GH18 domain-containing protein" evidence="2">
    <location>
        <begin position="22"/>
        <end position="286"/>
    </location>
</feature>
<dbReference type="InterPro" id="IPR050314">
    <property type="entry name" value="Glycosyl_Hydrlase_18"/>
</dbReference>
<dbReference type="AlphaFoldDB" id="A0A1B0BET0"/>
<evidence type="ECO:0000256" key="1">
    <source>
        <dbReference type="ARBA" id="ARBA00022729"/>
    </source>
</evidence>
<reference evidence="4" key="2">
    <citation type="submission" date="2020-05" db="UniProtKB">
        <authorList>
            <consortium name="EnsemblMetazoa"/>
        </authorList>
    </citation>
    <scope>IDENTIFICATION</scope>
    <source>
        <strain evidence="4">IAEA</strain>
    </source>
</reference>
<accession>A0A1B0BET0</accession>
<dbReference type="GO" id="GO:0005975">
    <property type="term" value="P:carbohydrate metabolic process"/>
    <property type="evidence" value="ECO:0007669"/>
    <property type="project" value="InterPro"/>
</dbReference>
<feature type="domain" description="GH18" evidence="3">
    <location>
        <begin position="1"/>
        <end position="114"/>
    </location>
</feature>
<dbReference type="InterPro" id="IPR001223">
    <property type="entry name" value="Glyco_hydro18_cat"/>
</dbReference>
<name>A0A1B0BET0_9MUSC</name>
<sequence length="286" mass="33196">MNCVQMCFALISLLFISDKGTILFSSQRGKAVGRDWSCQKKFIKSIGNDELWLRYKKKAQIVDPRMIRNKAQLIRALGLGDGMVWALDLDDFRNRCGDTVHPLLTQIDDVLRNPPSDKDQHLFSAADLISFEMEFDTEINSAQQVSSESEWDSENSPEEVNITEIDAELTRALEPSLSNDFKVVCYFTNWPWYRQNGDYDVTQLSEYLDWIALMTYDYHGQWDRKTGHVASMYDYPSDVENFNVNFSINYWLKSVSERKKLIMAMPMYGQSFIQASDHDLSAYEKF</sequence>
<evidence type="ECO:0000313" key="5">
    <source>
        <dbReference type="Proteomes" id="UP000092460"/>
    </source>
</evidence>
<evidence type="ECO:0000259" key="3">
    <source>
        <dbReference type="PROSITE" id="PS51910"/>
    </source>
</evidence>
<keyword evidence="5" id="KW-1185">Reference proteome</keyword>
<dbReference type="Gene3D" id="3.20.20.80">
    <property type="entry name" value="Glycosidases"/>
    <property type="match status" value="2"/>
</dbReference>
<feature type="signal peptide" evidence="2">
    <location>
        <begin position="1"/>
        <end position="21"/>
    </location>
</feature>
<reference evidence="5" key="1">
    <citation type="submission" date="2015-01" db="EMBL/GenBank/DDBJ databases">
        <authorList>
            <person name="Aksoy S."/>
            <person name="Warren W."/>
            <person name="Wilson R.K."/>
        </authorList>
    </citation>
    <scope>NUCLEOTIDE SEQUENCE [LARGE SCALE GENOMIC DNA]</scope>
    <source>
        <strain evidence="5">IAEA</strain>
    </source>
</reference>
<proteinExistence type="predicted"/>
<keyword evidence="1 2" id="KW-0732">Signal</keyword>
<dbReference type="STRING" id="67801.A0A1B0BET0"/>
<dbReference type="PROSITE" id="PS51910">
    <property type="entry name" value="GH18_2"/>
    <property type="match status" value="2"/>
</dbReference>
<dbReference type="GO" id="GO:0005576">
    <property type="term" value="C:extracellular region"/>
    <property type="evidence" value="ECO:0007669"/>
    <property type="project" value="TreeGrafter"/>
</dbReference>
<feature type="domain" description="GH18" evidence="3">
    <location>
        <begin position="183"/>
        <end position="286"/>
    </location>
</feature>
<dbReference type="GO" id="GO:0004568">
    <property type="term" value="F:chitinase activity"/>
    <property type="evidence" value="ECO:0007669"/>
    <property type="project" value="TreeGrafter"/>
</dbReference>